<dbReference type="RefSeq" id="YP_009609394.1">
    <property type="nucleotide sequence ID" value="NC_041996.1"/>
</dbReference>
<keyword evidence="1" id="KW-0472">Membrane</keyword>
<evidence type="ECO:0000313" key="3">
    <source>
        <dbReference type="Proteomes" id="UP000225148"/>
    </source>
</evidence>
<accession>A0A1Z1LXG4</accession>
<name>A0A1Z1LXG4_9CAUD</name>
<dbReference type="EMBL" id="MF036690">
    <property type="protein sequence ID" value="ARW57492.1"/>
    <property type="molecule type" value="Genomic_DNA"/>
</dbReference>
<protein>
    <submittedName>
        <fullName evidence="2">Uncharacterized protein</fullName>
    </submittedName>
</protein>
<dbReference type="KEGG" id="vg:40085478"/>
<feature type="transmembrane region" description="Helical" evidence="1">
    <location>
        <begin position="12"/>
        <end position="41"/>
    </location>
</feature>
<evidence type="ECO:0000313" key="2">
    <source>
        <dbReference type="EMBL" id="ARW57492.1"/>
    </source>
</evidence>
<reference evidence="2 3" key="1">
    <citation type="submission" date="2017-04" db="EMBL/GenBank/DDBJ databases">
        <title>Environmental T4-family bacteriophages evolve to escape abortive infection via multiple routes in a bacterial host employing altruistic suicide through Type III toxin-antitoxin systems.</title>
        <authorList>
            <person name="Chen B."/>
            <person name="Salmond G.P.C."/>
            <person name="Akusobi C."/>
            <person name="Fang X."/>
        </authorList>
    </citation>
    <scope>NUCLEOTIDE SEQUENCE [LARGE SCALE GENOMIC DNA]</scope>
</reference>
<organism evidence="2 3">
    <name type="scientific">Serratia phage CHI14</name>
    <dbReference type="NCBI Taxonomy" id="2006941"/>
    <lineage>
        <taxon>Viruses</taxon>
        <taxon>Duplodnaviria</taxon>
        <taxon>Heunggongvirae</taxon>
        <taxon>Uroviricota</taxon>
        <taxon>Caudoviricetes</taxon>
        <taxon>Pantevenvirales</taxon>
        <taxon>Straboviridae</taxon>
        <taxon>Tevenvirinae</taxon>
        <taxon>Winklervirus</taxon>
        <taxon>Winklervirus chi14</taxon>
    </lineage>
</organism>
<dbReference type="Proteomes" id="UP000225148">
    <property type="component" value="Segment"/>
</dbReference>
<sequence length="80" mass="8737">MKKFFDKIRTGISLTLLAIALLSGVICLIPIGLVIMLAGLISPSESKTISKERVEALTKKIEDATKNFDKTGKFEIKIEG</sequence>
<proteinExistence type="predicted"/>
<keyword evidence="1" id="KW-1133">Transmembrane helix</keyword>
<evidence type="ECO:0000256" key="1">
    <source>
        <dbReference type="SAM" id="Phobius"/>
    </source>
</evidence>
<dbReference type="GeneID" id="40085478"/>
<keyword evidence="3" id="KW-1185">Reference proteome</keyword>
<keyword evidence="1" id="KW-0812">Transmembrane</keyword>